<sequence length="62" mass="7097">MVITYYDWTTQQAEKLGLQAEVPEKSEEKDLRNEVLQFNTNFPECNAPAQTNMKLAQIPPSP</sequence>
<proteinExistence type="predicted"/>
<evidence type="ECO:0000313" key="2">
    <source>
        <dbReference type="Proteomes" id="UP000234681"/>
    </source>
</evidence>
<dbReference type="AlphaFoldDB" id="A6KNW5"/>
<evidence type="ECO:0000313" key="1">
    <source>
        <dbReference type="EMBL" id="EDL88009.1"/>
    </source>
</evidence>
<organism evidence="1 2">
    <name type="scientific">Rattus norvegicus</name>
    <name type="common">Rat</name>
    <dbReference type="NCBI Taxonomy" id="10116"/>
    <lineage>
        <taxon>Eukaryota</taxon>
        <taxon>Metazoa</taxon>
        <taxon>Chordata</taxon>
        <taxon>Craniata</taxon>
        <taxon>Vertebrata</taxon>
        <taxon>Euteleostomi</taxon>
        <taxon>Mammalia</taxon>
        <taxon>Eutheria</taxon>
        <taxon>Euarchontoglires</taxon>
        <taxon>Glires</taxon>
        <taxon>Rodentia</taxon>
        <taxon>Myomorpha</taxon>
        <taxon>Muroidea</taxon>
        <taxon>Muridae</taxon>
        <taxon>Murinae</taxon>
        <taxon>Rattus</taxon>
    </lineage>
</organism>
<protein>
    <submittedName>
        <fullName evidence="1">RCG56842</fullName>
    </submittedName>
</protein>
<reference evidence="2" key="1">
    <citation type="submission" date="2005-09" db="EMBL/GenBank/DDBJ databases">
        <authorList>
            <person name="Mural R.J."/>
            <person name="Li P.W."/>
            <person name="Adams M.D."/>
            <person name="Amanatides P.G."/>
            <person name="Baden-Tillson H."/>
            <person name="Barnstead M."/>
            <person name="Chin S.H."/>
            <person name="Dew I."/>
            <person name="Evans C.A."/>
            <person name="Ferriera S."/>
            <person name="Flanigan M."/>
            <person name="Fosler C."/>
            <person name="Glodek A."/>
            <person name="Gu Z."/>
            <person name="Holt R.A."/>
            <person name="Jennings D."/>
            <person name="Kraft C.L."/>
            <person name="Lu F."/>
            <person name="Nguyen T."/>
            <person name="Nusskern D.R."/>
            <person name="Pfannkoch C.M."/>
            <person name="Sitter C."/>
            <person name="Sutton G.G."/>
            <person name="Venter J.C."/>
            <person name="Wang Z."/>
            <person name="Woodage T."/>
            <person name="Zheng X.H."/>
            <person name="Zhong F."/>
        </authorList>
    </citation>
    <scope>NUCLEOTIDE SEQUENCE [LARGE SCALE GENOMIC DNA]</scope>
    <source>
        <strain>BN</strain>
        <strain evidence="2">Sprague-Dawley</strain>
    </source>
</reference>
<gene>
    <name evidence="1" type="ORF">rCG_56842</name>
</gene>
<dbReference type="Gene3D" id="2.20.25.420">
    <property type="entry name" value="ZPR1, zinc finger domain"/>
    <property type="match status" value="1"/>
</dbReference>
<dbReference type="EMBL" id="CH474076">
    <property type="protein sequence ID" value="EDL88009.1"/>
    <property type="molecule type" value="Genomic_DNA"/>
</dbReference>
<name>A6KNW5_RAT</name>
<accession>A6KNW5</accession>
<dbReference type="InterPro" id="IPR042452">
    <property type="entry name" value="ZPR1_Znf1/2"/>
</dbReference>
<dbReference type="Proteomes" id="UP000234681">
    <property type="component" value="Chromosome X"/>
</dbReference>